<organism evidence="1 2">
    <name type="scientific">Panagrolaimus sp. PS1159</name>
    <dbReference type="NCBI Taxonomy" id="55785"/>
    <lineage>
        <taxon>Eukaryota</taxon>
        <taxon>Metazoa</taxon>
        <taxon>Ecdysozoa</taxon>
        <taxon>Nematoda</taxon>
        <taxon>Chromadorea</taxon>
        <taxon>Rhabditida</taxon>
        <taxon>Tylenchina</taxon>
        <taxon>Panagrolaimomorpha</taxon>
        <taxon>Panagrolaimoidea</taxon>
        <taxon>Panagrolaimidae</taxon>
        <taxon>Panagrolaimus</taxon>
    </lineage>
</organism>
<evidence type="ECO:0000313" key="2">
    <source>
        <dbReference type="WBParaSite" id="PS1159_v2.g308.t1"/>
    </source>
</evidence>
<protein>
    <submittedName>
        <fullName evidence="2">Uncharacterized protein</fullName>
    </submittedName>
</protein>
<evidence type="ECO:0000313" key="1">
    <source>
        <dbReference type="Proteomes" id="UP000887580"/>
    </source>
</evidence>
<sequence length="428" mass="47517">MLQYFYLSILFISVIPTFSVAGPDDLFILLDEISVFGCRGVQNEVRLREEDVNIVNEKGNKVYYIRAPGNYSLHFGNIKVLKNLGHLTGEIGVTLQVPVLEGPAGIRFDVPYTMIPETGLLNQQCDEFSGIVERDKRQYCRYCELCGLSAKIENGLNQGQHKLLPELAQGRESAFSPHCSKISSDSYEFKRTLNLPGRQELENMIKGKVQGVDNEIKKRLNKGRGRFQVFLNLIAAEQPPISQKAWFDGSEQCKCCGREKGPSCNPLGFLYCNAEDCKSAWAQQCLHNSARIAACFTVEFNYRMTTSYNDVQKFLAENKYPNQDAEPAPTPPPPPPQPAAPVHSLVSPEHGQAADIPTQYAEPAPTPPPPPPQPAAPVHSLVSPEHGLAADIPTQCVQQIPVKSSHLRRYCTIFWNQKLCCANCPGIC</sequence>
<proteinExistence type="predicted"/>
<reference evidence="2" key="1">
    <citation type="submission" date="2022-11" db="UniProtKB">
        <authorList>
            <consortium name="WormBaseParasite"/>
        </authorList>
    </citation>
    <scope>IDENTIFICATION</scope>
</reference>
<accession>A0AC35GAE8</accession>
<dbReference type="Proteomes" id="UP000887580">
    <property type="component" value="Unplaced"/>
</dbReference>
<name>A0AC35GAE8_9BILA</name>
<dbReference type="WBParaSite" id="PS1159_v2.g308.t1">
    <property type="protein sequence ID" value="PS1159_v2.g308.t1"/>
    <property type="gene ID" value="PS1159_v2.g308"/>
</dbReference>